<dbReference type="EMBL" id="JACGWO010000007">
    <property type="protein sequence ID" value="KAK4423032.1"/>
    <property type="molecule type" value="Genomic_DNA"/>
</dbReference>
<proteinExistence type="predicted"/>
<name>A0AAE2CI62_9LAMI</name>
<gene>
    <name evidence="1" type="ORF">Salat_1885800</name>
</gene>
<evidence type="ECO:0000313" key="1">
    <source>
        <dbReference type="EMBL" id="KAK4423032.1"/>
    </source>
</evidence>
<sequence length="104" mass="11647">MSRIPVIVYWTSPNPSAQQLPQHHTSRATTFKECWFAWTSSYYPKYPVGGDTVGFSGFAVDVPFFRLEHKDAAASGVQLASGGVQDSSTIWRIEVDMLTFVMRV</sequence>
<protein>
    <submittedName>
        <fullName evidence="1">Uncharacterized protein</fullName>
    </submittedName>
</protein>
<accession>A0AAE2CI62</accession>
<organism evidence="1 2">
    <name type="scientific">Sesamum alatum</name>
    <dbReference type="NCBI Taxonomy" id="300844"/>
    <lineage>
        <taxon>Eukaryota</taxon>
        <taxon>Viridiplantae</taxon>
        <taxon>Streptophyta</taxon>
        <taxon>Embryophyta</taxon>
        <taxon>Tracheophyta</taxon>
        <taxon>Spermatophyta</taxon>
        <taxon>Magnoliopsida</taxon>
        <taxon>eudicotyledons</taxon>
        <taxon>Gunneridae</taxon>
        <taxon>Pentapetalae</taxon>
        <taxon>asterids</taxon>
        <taxon>lamiids</taxon>
        <taxon>Lamiales</taxon>
        <taxon>Pedaliaceae</taxon>
        <taxon>Sesamum</taxon>
    </lineage>
</organism>
<reference evidence="1" key="2">
    <citation type="journal article" date="2024" name="Plant">
        <title>Genomic evolution and insights into agronomic trait innovations of Sesamum species.</title>
        <authorList>
            <person name="Miao H."/>
            <person name="Wang L."/>
            <person name="Qu L."/>
            <person name="Liu H."/>
            <person name="Sun Y."/>
            <person name="Le M."/>
            <person name="Wang Q."/>
            <person name="Wei S."/>
            <person name="Zheng Y."/>
            <person name="Lin W."/>
            <person name="Duan Y."/>
            <person name="Cao H."/>
            <person name="Xiong S."/>
            <person name="Wang X."/>
            <person name="Wei L."/>
            <person name="Li C."/>
            <person name="Ma Q."/>
            <person name="Ju M."/>
            <person name="Zhao R."/>
            <person name="Li G."/>
            <person name="Mu C."/>
            <person name="Tian Q."/>
            <person name="Mei H."/>
            <person name="Zhang T."/>
            <person name="Gao T."/>
            <person name="Zhang H."/>
        </authorList>
    </citation>
    <scope>NUCLEOTIDE SEQUENCE</scope>
    <source>
        <strain evidence="1">3651</strain>
    </source>
</reference>
<comment type="caution">
    <text evidence="1">The sequence shown here is derived from an EMBL/GenBank/DDBJ whole genome shotgun (WGS) entry which is preliminary data.</text>
</comment>
<dbReference type="Proteomes" id="UP001293254">
    <property type="component" value="Unassembled WGS sequence"/>
</dbReference>
<dbReference type="AlphaFoldDB" id="A0AAE2CI62"/>
<keyword evidence="2" id="KW-1185">Reference proteome</keyword>
<reference evidence="1" key="1">
    <citation type="submission" date="2020-06" db="EMBL/GenBank/DDBJ databases">
        <authorList>
            <person name="Li T."/>
            <person name="Hu X."/>
            <person name="Zhang T."/>
            <person name="Song X."/>
            <person name="Zhang H."/>
            <person name="Dai N."/>
            <person name="Sheng W."/>
            <person name="Hou X."/>
            <person name="Wei L."/>
        </authorList>
    </citation>
    <scope>NUCLEOTIDE SEQUENCE</scope>
    <source>
        <strain evidence="1">3651</strain>
        <tissue evidence="1">Leaf</tissue>
    </source>
</reference>
<evidence type="ECO:0000313" key="2">
    <source>
        <dbReference type="Proteomes" id="UP001293254"/>
    </source>
</evidence>